<sequence>MQQPNANQKDVTMTEKERKFITSEPISNDKQDTHDKIWKSTKEGFAHRDCIGYWRYPLFSKIGEVRKEPDIVIVDRELGLIILEIENITIDQLVGINGDQWEFTQDTIILSNPAQRSYRSLLALLSYCDREDSIFRKITGRAVVALPEITMEEWQQRGFDQIPNCPPIIFKNNLYKTAFFERICQLQPTVTGEQLNDEQWKILRAVVSGTPILRKPSGAVQQHQNRAAVLNILNELLYETDLQQEHIGKEIPPGVQRIRGIAGSGKTVLLCQKAANMYLKHPDWDIALVFFTRSLYGQIESFVDRWLKRFSNGEVVYDETVKKKLKILHAWGGSNRPGLYSTICETHGVSPLPAIRDLSPNEGLAECAKRLLNQTEIQPIFDAILIDEGQDLVSENERMFFKDNEYKQAIYWMAYQALRPVNNESAEQRCLIWAYDEAQSLDSLKIPTAKELFGKSLTNLVQGNHRGGIKKSEIMHRCYRTPGEIITTAHALGMGLLRPDGMLQGLTNRRSWESIGYEIKEGQFNPPGQKIVLHRPPENSPNPIPKLWQKPVLEFNIYESRRQELEALAERIKYNLEEDGLKPSRDILIVVLGSVKEAPNLETEVGEFLIKKGIDVYIAAAKRLNQLKPNFQAGTLNPDRFWCEGGVTISRIHRAKGNEANMVYVVGVDKIAENESDPNLRNQLFVALTRSRGWACMSGIGDYAFYHEINQVIKSGDTFTFTYKKPPKINTGEEIES</sequence>
<dbReference type="InterPro" id="IPR000212">
    <property type="entry name" value="DNA_helicase_UvrD/REP"/>
</dbReference>
<dbReference type="EMBL" id="JANQDH010000073">
    <property type="protein sequence ID" value="MDH6060937.1"/>
    <property type="molecule type" value="Genomic_DNA"/>
</dbReference>
<reference evidence="3 4" key="1">
    <citation type="journal article" date="2023" name="J. Phycol.">
        <title>Chrysosporum ovalisporum is synonymous with the true-branching cyanobacterium Umezakia natans (Nostocales/Aphanizomenonaceae).</title>
        <authorList>
            <person name="McGregor G.B."/>
            <person name="Sendall B.C."/>
            <person name="Niiyama Y."/>
            <person name="Tuji A."/>
            <person name="Willis A."/>
        </authorList>
    </citation>
    <scope>NUCLEOTIDE SEQUENCE [LARGE SCALE GENOMIC DNA]</scope>
    <source>
        <strain evidence="3 4">ANA360D</strain>
    </source>
</reference>
<dbReference type="InterPro" id="IPR027785">
    <property type="entry name" value="UvrD-like_helicase_C"/>
</dbReference>
<dbReference type="Proteomes" id="UP001159387">
    <property type="component" value="Unassembled WGS sequence"/>
</dbReference>
<dbReference type="GO" id="GO:0000725">
    <property type="term" value="P:recombinational repair"/>
    <property type="evidence" value="ECO:0007669"/>
    <property type="project" value="TreeGrafter"/>
</dbReference>
<feature type="region of interest" description="Disordered" evidence="1">
    <location>
        <begin position="1"/>
        <end position="33"/>
    </location>
</feature>
<comment type="caution">
    <text evidence="3">The sequence shown here is derived from an EMBL/GenBank/DDBJ whole genome shotgun (WGS) entry which is preliminary data.</text>
</comment>
<accession>A0AA43GSK3</accession>
<dbReference type="GO" id="GO:0005524">
    <property type="term" value="F:ATP binding"/>
    <property type="evidence" value="ECO:0007669"/>
    <property type="project" value="UniProtKB-KW"/>
</dbReference>
<name>A0AA43GSK3_9CYAN</name>
<dbReference type="InterPro" id="IPR027417">
    <property type="entry name" value="P-loop_NTPase"/>
</dbReference>
<dbReference type="AlphaFoldDB" id="A0AA43GSK3"/>
<evidence type="ECO:0000256" key="1">
    <source>
        <dbReference type="SAM" id="MobiDB-lite"/>
    </source>
</evidence>
<protein>
    <submittedName>
        <fullName evidence="3">ATP-binding domain-containing protein</fullName>
    </submittedName>
</protein>
<keyword evidence="3" id="KW-0067">ATP-binding</keyword>
<feature type="compositionally biased region" description="Basic and acidic residues" evidence="1">
    <location>
        <begin position="12"/>
        <end position="33"/>
    </location>
</feature>
<gene>
    <name evidence="3" type="ORF">NWP17_10875</name>
</gene>
<dbReference type="Pfam" id="PF13538">
    <property type="entry name" value="UvrD_C_2"/>
    <property type="match status" value="1"/>
</dbReference>
<feature type="domain" description="UvrD-like helicase C-terminal" evidence="2">
    <location>
        <begin position="647"/>
        <end position="695"/>
    </location>
</feature>
<evidence type="ECO:0000313" key="4">
    <source>
        <dbReference type="Proteomes" id="UP001159387"/>
    </source>
</evidence>
<keyword evidence="4" id="KW-1185">Reference proteome</keyword>
<proteinExistence type="predicted"/>
<evidence type="ECO:0000313" key="3">
    <source>
        <dbReference type="EMBL" id="MDH6060937.1"/>
    </source>
</evidence>
<feature type="compositionally biased region" description="Polar residues" evidence="1">
    <location>
        <begin position="1"/>
        <end position="11"/>
    </location>
</feature>
<dbReference type="PANTHER" id="PTHR11070:SF2">
    <property type="entry name" value="ATP-DEPENDENT DNA HELICASE SRS2"/>
    <property type="match status" value="1"/>
</dbReference>
<dbReference type="SUPFAM" id="SSF52540">
    <property type="entry name" value="P-loop containing nucleoside triphosphate hydrolases"/>
    <property type="match status" value="1"/>
</dbReference>
<dbReference type="Gene3D" id="3.40.50.300">
    <property type="entry name" value="P-loop containing nucleotide triphosphate hydrolases"/>
    <property type="match status" value="2"/>
</dbReference>
<dbReference type="GO" id="GO:0003677">
    <property type="term" value="F:DNA binding"/>
    <property type="evidence" value="ECO:0007669"/>
    <property type="project" value="InterPro"/>
</dbReference>
<dbReference type="RefSeq" id="WP_280654926.1">
    <property type="nucleotide sequence ID" value="NZ_JANQDH010000073.1"/>
</dbReference>
<keyword evidence="3" id="KW-0547">Nucleotide-binding</keyword>
<dbReference type="PANTHER" id="PTHR11070">
    <property type="entry name" value="UVRD / RECB / PCRA DNA HELICASE FAMILY MEMBER"/>
    <property type="match status" value="1"/>
</dbReference>
<dbReference type="GO" id="GO:0043138">
    <property type="term" value="F:3'-5' DNA helicase activity"/>
    <property type="evidence" value="ECO:0007669"/>
    <property type="project" value="TreeGrafter"/>
</dbReference>
<evidence type="ECO:0000259" key="2">
    <source>
        <dbReference type="Pfam" id="PF13538"/>
    </source>
</evidence>
<organism evidence="3 4">
    <name type="scientific">Chrysosporum bergii ANA360D</name>
    <dbReference type="NCBI Taxonomy" id="617107"/>
    <lineage>
        <taxon>Bacteria</taxon>
        <taxon>Bacillati</taxon>
        <taxon>Cyanobacteriota</taxon>
        <taxon>Cyanophyceae</taxon>
        <taxon>Nostocales</taxon>
        <taxon>Nodulariaceae</taxon>
        <taxon>Chrysosporum</taxon>
    </lineage>
</organism>